<proteinExistence type="predicted"/>
<evidence type="ECO:0000313" key="2">
    <source>
        <dbReference type="Proteomes" id="UP001272242"/>
    </source>
</evidence>
<accession>A0ABU5EZC9</accession>
<dbReference type="EMBL" id="JAXBLV010000181">
    <property type="protein sequence ID" value="MDY3560646.1"/>
    <property type="molecule type" value="Genomic_DNA"/>
</dbReference>
<dbReference type="Proteomes" id="UP001272242">
    <property type="component" value="Unassembled WGS sequence"/>
</dbReference>
<reference evidence="2" key="1">
    <citation type="journal article" date="2023" name="Mar. Drugs">
        <title>Gemmata algarum, a Novel Planctomycete Isolated from an Algal Mat, Displays Antimicrobial Activity.</title>
        <authorList>
            <person name="Kumar G."/>
            <person name="Kallscheuer N."/>
            <person name="Kashif M."/>
            <person name="Ahamad S."/>
            <person name="Jagadeeshwari U."/>
            <person name="Pannikurungottu S."/>
            <person name="Haufschild T."/>
            <person name="Kabuu M."/>
            <person name="Sasikala C."/>
            <person name="Jogler C."/>
            <person name="Ramana C."/>
        </authorList>
    </citation>
    <scope>NUCLEOTIDE SEQUENCE [LARGE SCALE GENOMIC DNA]</scope>
    <source>
        <strain evidence="2">JC673</strain>
    </source>
</reference>
<sequence length="84" mass="9336">MEDTQTVEFLTWLTEGGQKPLQFQSREPDQKAELWLGALPVTRADLSRIARHWAGLTPEIAGALADQCFARIQASEGGTWRPAI</sequence>
<gene>
    <name evidence="1" type="ORF">R5W23_001892</name>
</gene>
<organism evidence="1 2">
    <name type="scientific">Gemmata algarum</name>
    <dbReference type="NCBI Taxonomy" id="2975278"/>
    <lineage>
        <taxon>Bacteria</taxon>
        <taxon>Pseudomonadati</taxon>
        <taxon>Planctomycetota</taxon>
        <taxon>Planctomycetia</taxon>
        <taxon>Gemmatales</taxon>
        <taxon>Gemmataceae</taxon>
        <taxon>Gemmata</taxon>
    </lineage>
</organism>
<protein>
    <submittedName>
        <fullName evidence="1">Uncharacterized protein</fullName>
    </submittedName>
</protein>
<name>A0ABU5EZC9_9BACT</name>
<evidence type="ECO:0000313" key="1">
    <source>
        <dbReference type="EMBL" id="MDY3560646.1"/>
    </source>
</evidence>
<dbReference type="RefSeq" id="WP_320687186.1">
    <property type="nucleotide sequence ID" value="NZ_JAXBLV010000181.1"/>
</dbReference>
<comment type="caution">
    <text evidence="1">The sequence shown here is derived from an EMBL/GenBank/DDBJ whole genome shotgun (WGS) entry which is preliminary data.</text>
</comment>
<keyword evidence="2" id="KW-1185">Reference proteome</keyword>